<feature type="transmembrane region" description="Helical" evidence="1">
    <location>
        <begin position="6"/>
        <end position="33"/>
    </location>
</feature>
<reference evidence="3" key="1">
    <citation type="submission" date="2017-05" db="EMBL/GenBank/DDBJ databases">
        <title>The Genome Sequence of Enterococcus sp. 4G2_DIV0659.</title>
        <authorList>
            <consortium name="The Broad Institute Genomics Platform"/>
            <consortium name="The Broad Institute Genomic Center for Infectious Diseases"/>
            <person name="Earl A."/>
            <person name="Manson A."/>
            <person name="Schwartman J."/>
            <person name="Gilmore M."/>
            <person name="Abouelleil A."/>
            <person name="Cao P."/>
            <person name="Chapman S."/>
            <person name="Cusick C."/>
            <person name="Shea T."/>
            <person name="Young S."/>
            <person name="Neafsey D."/>
            <person name="Nusbaum C."/>
            <person name="Birren B."/>
        </authorList>
    </citation>
    <scope>NUCLEOTIDE SEQUENCE [LARGE SCALE GENOMIC DNA]</scope>
    <source>
        <strain evidence="3">4G2_DIV0659</strain>
    </source>
</reference>
<protein>
    <submittedName>
        <fullName evidence="3">Uncharacterized protein</fullName>
    </submittedName>
</protein>
<proteinExistence type="predicted"/>
<evidence type="ECO:0000313" key="4">
    <source>
        <dbReference type="Proteomes" id="UP000195139"/>
    </source>
</evidence>
<dbReference type="OrthoDB" id="2185338at2"/>
<dbReference type="RefSeq" id="WP_086330994.1">
    <property type="nucleotide sequence ID" value="NZ_NGLE02000001.1"/>
</dbReference>
<keyword evidence="4" id="KW-1185">Reference proteome</keyword>
<name>A0A242CD47_9ENTE</name>
<dbReference type="Proteomes" id="UP000195139">
    <property type="component" value="Unassembled WGS sequence"/>
</dbReference>
<accession>A0A242CD47</accession>
<dbReference type="EMBL" id="NGLE01000003">
    <property type="protein sequence ID" value="OTO07840.1"/>
    <property type="molecule type" value="Genomic_DNA"/>
</dbReference>
<evidence type="ECO:0000256" key="1">
    <source>
        <dbReference type="SAM" id="Phobius"/>
    </source>
</evidence>
<gene>
    <name evidence="2" type="ORF">A5880_001327</name>
    <name evidence="3" type="ORF">A5880_002110</name>
</gene>
<sequence length="221" mass="25578">MSILEWLFIGSLSLAFLAFLIVVMYIVLFFITGNQLKALLKKRPKNKTKRKKWVRIRRQMEKRKKSYVKKIFFITLIALVSLGGGMYARYYQMTNLNAEDSNAIVQSYFLLGEVEKSLSDIQNGADFKKSKATLADRSSLLASYGTTSPSDVLSKEGQKRLVRYYRQIRDFSVNVYSLTEEELSDSDIMLGYTKDLNQIKKLQEKIFKQFSINESALKQKK</sequence>
<evidence type="ECO:0000313" key="3">
    <source>
        <dbReference type="EMBL" id="OTO07840.1"/>
    </source>
</evidence>
<evidence type="ECO:0000313" key="2">
    <source>
        <dbReference type="EMBL" id="MEI5993780.1"/>
    </source>
</evidence>
<feature type="transmembrane region" description="Helical" evidence="1">
    <location>
        <begin position="67"/>
        <end position="88"/>
    </location>
</feature>
<keyword evidence="1" id="KW-0472">Membrane</keyword>
<dbReference type="STRING" id="1834181.A5880_002110"/>
<dbReference type="EMBL" id="NGLE02000001">
    <property type="protein sequence ID" value="MEI5993780.1"/>
    <property type="molecule type" value="Genomic_DNA"/>
</dbReference>
<keyword evidence="1" id="KW-1133">Transmembrane helix</keyword>
<keyword evidence="1" id="KW-0812">Transmembrane</keyword>
<reference evidence="2 4" key="2">
    <citation type="submission" date="2018-07" db="EMBL/GenBank/DDBJ databases">
        <title>The Genome Sequence of Enterococcus sp. DIV0659b.</title>
        <authorList>
            <consortium name="The Broad Institute Genomics Platform"/>
            <consortium name="The Broad Institute Genomic Center for Infectious Diseases"/>
            <person name="Earl A."/>
            <person name="Manson A."/>
            <person name="Schwartman J."/>
            <person name="Gilmore M."/>
            <person name="Abouelleil A."/>
            <person name="Cao P."/>
            <person name="Chapman S."/>
            <person name="Cusick C."/>
            <person name="Shea T."/>
            <person name="Young S."/>
            <person name="Neafsey D."/>
            <person name="Nusbaum C."/>
            <person name="Birren B."/>
        </authorList>
    </citation>
    <scope>NUCLEOTIDE SEQUENCE [LARGE SCALE GENOMIC DNA]</scope>
    <source>
        <strain evidence="2 4">4G2_DIV0659</strain>
    </source>
</reference>
<comment type="caution">
    <text evidence="3">The sequence shown here is derived from an EMBL/GenBank/DDBJ whole genome shotgun (WGS) entry which is preliminary data.</text>
</comment>
<organism evidence="3">
    <name type="scientific">Candidatus Enterococcus mansonii</name>
    <dbReference type="NCBI Taxonomy" id="1834181"/>
    <lineage>
        <taxon>Bacteria</taxon>
        <taxon>Bacillati</taxon>
        <taxon>Bacillota</taxon>
        <taxon>Bacilli</taxon>
        <taxon>Lactobacillales</taxon>
        <taxon>Enterococcaceae</taxon>
        <taxon>Enterococcus</taxon>
    </lineage>
</organism>
<dbReference type="AlphaFoldDB" id="A0A242CD47"/>